<evidence type="ECO:0000313" key="11">
    <source>
        <dbReference type="Proteomes" id="UP000236161"/>
    </source>
</evidence>
<protein>
    <recommendedName>
        <fullName evidence="2">protein-tyrosine-phosphatase</fullName>
        <ecNumber evidence="2">3.1.3.48</ecNumber>
    </recommendedName>
</protein>
<keyword evidence="6" id="KW-0904">Protein phosphatase</keyword>
<dbReference type="STRING" id="1088818.A0A2H9ZWQ5"/>
<dbReference type="NCBIfam" id="TIGR01658">
    <property type="entry name" value="EYA-cons_domain"/>
    <property type="match status" value="1"/>
</dbReference>
<dbReference type="EC" id="3.1.3.48" evidence="2"/>
<evidence type="ECO:0000256" key="9">
    <source>
        <dbReference type="PIRSR" id="PIRSR628472-2"/>
    </source>
</evidence>
<dbReference type="InterPro" id="IPR028472">
    <property type="entry name" value="EYA"/>
</dbReference>
<dbReference type="Proteomes" id="UP000236161">
    <property type="component" value="Unassembled WGS sequence"/>
</dbReference>
<evidence type="ECO:0000256" key="1">
    <source>
        <dbReference type="ARBA" id="ARBA00010501"/>
    </source>
</evidence>
<organism evidence="10 11">
    <name type="scientific">Apostasia shenzhenica</name>
    <dbReference type="NCBI Taxonomy" id="1088818"/>
    <lineage>
        <taxon>Eukaryota</taxon>
        <taxon>Viridiplantae</taxon>
        <taxon>Streptophyta</taxon>
        <taxon>Embryophyta</taxon>
        <taxon>Tracheophyta</taxon>
        <taxon>Spermatophyta</taxon>
        <taxon>Magnoliopsida</taxon>
        <taxon>Liliopsida</taxon>
        <taxon>Asparagales</taxon>
        <taxon>Orchidaceae</taxon>
        <taxon>Apostasioideae</taxon>
        <taxon>Apostasia</taxon>
    </lineage>
</organism>
<evidence type="ECO:0000256" key="7">
    <source>
        <dbReference type="ARBA" id="ARBA00051722"/>
    </source>
</evidence>
<feature type="active site" description="Nucleophile" evidence="8">
    <location>
        <position position="19"/>
    </location>
</feature>
<dbReference type="AlphaFoldDB" id="A0A2H9ZWQ5"/>
<evidence type="ECO:0000256" key="4">
    <source>
        <dbReference type="ARBA" id="ARBA00022801"/>
    </source>
</evidence>
<dbReference type="PANTHER" id="PTHR10190:SF16">
    <property type="entry name" value="DEVELOPMENTAL PROTEIN EYES ABSENT"/>
    <property type="match status" value="1"/>
</dbReference>
<feature type="active site" description="Proton donor" evidence="8">
    <location>
        <position position="21"/>
    </location>
</feature>
<proteinExistence type="inferred from homology"/>
<dbReference type="FunFam" id="3.40.50.12350:FF:000003">
    <property type="entry name" value="Eyes absent homolog"/>
    <property type="match status" value="1"/>
</dbReference>
<evidence type="ECO:0000256" key="8">
    <source>
        <dbReference type="PIRSR" id="PIRSR628472-1"/>
    </source>
</evidence>
<sequence>MEQAVSATEVRPTNVYIWDMDETLILLKSLLDGTYAHAFGGSKDYSKGVEVGKLWEKQILKVCDENFFYEQIEDYDEPFISALSEYDDGKDLSDYDFNDGFSFPYDDSNKRKLAYRHRAIANKYKKGLRNILDQQTMEQCDDLYTMTDGFTDGWLSSGRALLEQISYKNTSVAPHPVSSQTSHGNIDAKCQDINVLVTSGSLIPSLVKCMLFRLGDVIFHDNVYSSCEVGKLQCFIWIRERFGGPGVRFCVIGDGMEECEAAERMYWPFIKMDFHPNATHRFPGLTLGMIEHYMEVIYGPSDADDNDKEL</sequence>
<dbReference type="GO" id="GO:0005634">
    <property type="term" value="C:nucleus"/>
    <property type="evidence" value="ECO:0007669"/>
    <property type="project" value="TreeGrafter"/>
</dbReference>
<dbReference type="SUPFAM" id="SSF56784">
    <property type="entry name" value="HAD-like"/>
    <property type="match status" value="1"/>
</dbReference>
<evidence type="ECO:0000313" key="10">
    <source>
        <dbReference type="EMBL" id="PKA47739.1"/>
    </source>
</evidence>
<evidence type="ECO:0000256" key="2">
    <source>
        <dbReference type="ARBA" id="ARBA00013064"/>
    </source>
</evidence>
<dbReference type="OrthoDB" id="167668at2759"/>
<dbReference type="InterPro" id="IPR038102">
    <property type="entry name" value="EYA_dom_sf"/>
</dbReference>
<dbReference type="GO" id="GO:0030154">
    <property type="term" value="P:cell differentiation"/>
    <property type="evidence" value="ECO:0007669"/>
    <property type="project" value="TreeGrafter"/>
</dbReference>
<name>A0A2H9ZWQ5_9ASPA</name>
<keyword evidence="3 9" id="KW-0479">Metal-binding</keyword>
<feature type="binding site" evidence="9">
    <location>
        <position position="21"/>
    </location>
    <ligand>
        <name>Mg(2+)</name>
        <dbReference type="ChEBI" id="CHEBI:18420"/>
    </ligand>
</feature>
<keyword evidence="5 9" id="KW-0460">Magnesium</keyword>
<dbReference type="GO" id="GO:0046872">
    <property type="term" value="F:metal ion binding"/>
    <property type="evidence" value="ECO:0007669"/>
    <property type="project" value="UniProtKB-KW"/>
</dbReference>
<reference evidence="10 11" key="1">
    <citation type="journal article" date="2017" name="Nature">
        <title>The Apostasia genome and the evolution of orchids.</title>
        <authorList>
            <person name="Zhang G.Q."/>
            <person name="Liu K.W."/>
            <person name="Li Z."/>
            <person name="Lohaus R."/>
            <person name="Hsiao Y.Y."/>
            <person name="Niu S.C."/>
            <person name="Wang J.Y."/>
            <person name="Lin Y.C."/>
            <person name="Xu Q."/>
            <person name="Chen L.J."/>
            <person name="Yoshida K."/>
            <person name="Fujiwara S."/>
            <person name="Wang Z.W."/>
            <person name="Zhang Y.Q."/>
            <person name="Mitsuda N."/>
            <person name="Wang M."/>
            <person name="Liu G.H."/>
            <person name="Pecoraro L."/>
            <person name="Huang H.X."/>
            <person name="Xiao X.J."/>
            <person name="Lin M."/>
            <person name="Wu X.Y."/>
            <person name="Wu W.L."/>
            <person name="Chen Y.Y."/>
            <person name="Chang S.B."/>
            <person name="Sakamoto S."/>
            <person name="Ohme-Takagi M."/>
            <person name="Yagi M."/>
            <person name="Zeng S.J."/>
            <person name="Shen C.Y."/>
            <person name="Yeh C.M."/>
            <person name="Luo Y.B."/>
            <person name="Tsai W.C."/>
            <person name="Van de Peer Y."/>
            <person name="Liu Z.J."/>
        </authorList>
    </citation>
    <scope>NUCLEOTIDE SEQUENCE [LARGE SCALE GENOMIC DNA]</scope>
    <source>
        <strain evidence="11">cv. Shenzhen</strain>
        <tissue evidence="10">Stem</tissue>
    </source>
</reference>
<dbReference type="GO" id="GO:0045739">
    <property type="term" value="P:positive regulation of DNA repair"/>
    <property type="evidence" value="ECO:0007669"/>
    <property type="project" value="TreeGrafter"/>
</dbReference>
<evidence type="ECO:0000256" key="5">
    <source>
        <dbReference type="ARBA" id="ARBA00022842"/>
    </source>
</evidence>
<dbReference type="PANTHER" id="PTHR10190">
    <property type="entry name" value="EYES ABSENT"/>
    <property type="match status" value="1"/>
</dbReference>
<dbReference type="InterPro" id="IPR006545">
    <property type="entry name" value="EYA_dom"/>
</dbReference>
<feature type="binding site" evidence="9">
    <location>
        <position position="254"/>
    </location>
    <ligand>
        <name>Mg(2+)</name>
        <dbReference type="ChEBI" id="CHEBI:18420"/>
    </ligand>
</feature>
<dbReference type="InterPro" id="IPR036412">
    <property type="entry name" value="HAD-like_sf"/>
</dbReference>
<gene>
    <name evidence="10" type="ORF">AXF42_Ash014516</name>
</gene>
<evidence type="ECO:0000256" key="3">
    <source>
        <dbReference type="ARBA" id="ARBA00022723"/>
    </source>
</evidence>
<keyword evidence="4 10" id="KW-0378">Hydrolase</keyword>
<comment type="similarity">
    <text evidence="1">Belongs to the HAD-like hydrolase superfamily. EYA family.</text>
</comment>
<keyword evidence="11" id="KW-1185">Reference proteome</keyword>
<dbReference type="GO" id="GO:0004725">
    <property type="term" value="F:protein tyrosine phosphatase activity"/>
    <property type="evidence" value="ECO:0007669"/>
    <property type="project" value="UniProtKB-EC"/>
</dbReference>
<dbReference type="EMBL" id="KZ453102">
    <property type="protein sequence ID" value="PKA47739.1"/>
    <property type="molecule type" value="Genomic_DNA"/>
</dbReference>
<accession>A0A2H9ZWQ5</accession>
<evidence type="ECO:0000256" key="6">
    <source>
        <dbReference type="ARBA" id="ARBA00022912"/>
    </source>
</evidence>
<dbReference type="Gene3D" id="3.40.50.12350">
    <property type="match status" value="1"/>
</dbReference>
<comment type="catalytic activity">
    <reaction evidence="7">
        <text>O-phospho-L-tyrosyl-[protein] + H2O = L-tyrosyl-[protein] + phosphate</text>
        <dbReference type="Rhea" id="RHEA:10684"/>
        <dbReference type="Rhea" id="RHEA-COMP:10136"/>
        <dbReference type="Rhea" id="RHEA-COMP:20101"/>
        <dbReference type="ChEBI" id="CHEBI:15377"/>
        <dbReference type="ChEBI" id="CHEBI:43474"/>
        <dbReference type="ChEBI" id="CHEBI:46858"/>
        <dbReference type="ChEBI" id="CHEBI:61978"/>
        <dbReference type="EC" id="3.1.3.48"/>
    </reaction>
</comment>
<feature type="binding site" evidence="9">
    <location>
        <position position="19"/>
    </location>
    <ligand>
        <name>Mg(2+)</name>
        <dbReference type="ChEBI" id="CHEBI:18420"/>
    </ligand>
</feature>
<comment type="cofactor">
    <cofactor evidence="9">
        <name>Mg(2+)</name>
        <dbReference type="ChEBI" id="CHEBI:18420"/>
    </cofactor>
    <text evidence="9">Binds 1 Mg(2+) ion per subunit.</text>
</comment>